<sequence>MAGVNQSIMLAFSMVVTASMIEACSLSYNVLI</sequence>
<name>A0A1L9C5P1_9EURY</name>
<dbReference type="EMBL" id="JWTK01000002">
    <property type="protein sequence ID" value="OJH49827.1"/>
    <property type="molecule type" value="Genomic_DNA"/>
</dbReference>
<dbReference type="Proteomes" id="UP000185713">
    <property type="component" value="Unassembled WGS sequence"/>
</dbReference>
<proteinExistence type="predicted"/>
<protein>
    <submittedName>
        <fullName evidence="1">Uncharacterized protein</fullName>
    </submittedName>
</protein>
<evidence type="ECO:0000313" key="2">
    <source>
        <dbReference type="Proteomes" id="UP000185713"/>
    </source>
</evidence>
<comment type="caution">
    <text evidence="1">The sequence shown here is derived from an EMBL/GenBank/DDBJ whole genome shotgun (WGS) entry which is preliminary data.</text>
</comment>
<dbReference type="AlphaFoldDB" id="A0A1L9C5P1"/>
<accession>A0A1L9C5P1</accession>
<evidence type="ECO:0000313" key="1">
    <source>
        <dbReference type="EMBL" id="OJH49827.1"/>
    </source>
</evidence>
<gene>
    <name evidence="1" type="ORF">MPF_0615</name>
</gene>
<organism evidence="1 2">
    <name type="scientific">Methanohalophilus portucalensis FDF-1</name>
    <dbReference type="NCBI Taxonomy" id="523843"/>
    <lineage>
        <taxon>Archaea</taxon>
        <taxon>Methanobacteriati</taxon>
        <taxon>Methanobacteriota</taxon>
        <taxon>Stenosarchaea group</taxon>
        <taxon>Methanomicrobia</taxon>
        <taxon>Methanosarcinales</taxon>
        <taxon>Methanosarcinaceae</taxon>
        <taxon>Methanohalophilus</taxon>
    </lineage>
</organism>
<reference evidence="1 2" key="1">
    <citation type="submission" date="2014-12" db="EMBL/GenBank/DDBJ databases">
        <title>The genome sequence of Methanohalophilus portucalensis strain FDF1.</title>
        <authorList>
            <person name="Lai M.-C."/>
            <person name="Lai S.-J."/>
        </authorList>
    </citation>
    <scope>NUCLEOTIDE SEQUENCE [LARGE SCALE GENOMIC DNA]</scope>
    <source>
        <strain evidence="1 2">FDF-1</strain>
    </source>
</reference>